<evidence type="ECO:0000256" key="1">
    <source>
        <dbReference type="ARBA" id="ARBA00004571"/>
    </source>
</evidence>
<dbReference type="Gene3D" id="2.40.160.60">
    <property type="entry name" value="Outer membrane protein transport protein (OMPP1/FadL/TodX)"/>
    <property type="match status" value="1"/>
</dbReference>
<evidence type="ECO:0000256" key="8">
    <source>
        <dbReference type="SAM" id="SignalP"/>
    </source>
</evidence>
<reference evidence="9 10" key="1">
    <citation type="submission" date="2014-07" db="EMBL/GenBank/DDBJ databases">
        <title>Unique and conserved regions in Vibrio harveyi and related species in comparison with the shrimp pathogen Vibrio harveyi CAIM 1792.</title>
        <authorList>
            <person name="Espinoza-Valles I."/>
            <person name="Vora G."/>
            <person name="Leekitcharoenphon P."/>
            <person name="Ussery D."/>
            <person name="Hoj L."/>
            <person name="Gomez-Gil B."/>
        </authorList>
    </citation>
    <scope>NUCLEOTIDE SEQUENCE [LARGE SCALE GENOMIC DNA]</scope>
    <source>
        <strain evidence="10">CAIM 1854 / LMG 25443</strain>
    </source>
</reference>
<keyword evidence="5 8" id="KW-0732">Signal</keyword>
<evidence type="ECO:0000256" key="5">
    <source>
        <dbReference type="ARBA" id="ARBA00022729"/>
    </source>
</evidence>
<dbReference type="PANTHER" id="PTHR35093">
    <property type="entry name" value="OUTER MEMBRANE PROTEIN NMB0088-RELATED"/>
    <property type="match status" value="1"/>
</dbReference>
<dbReference type="PANTHER" id="PTHR35093:SF8">
    <property type="entry name" value="OUTER MEMBRANE PROTEIN NMB0088-RELATED"/>
    <property type="match status" value="1"/>
</dbReference>
<evidence type="ECO:0000256" key="4">
    <source>
        <dbReference type="ARBA" id="ARBA00022692"/>
    </source>
</evidence>
<gene>
    <name evidence="9" type="ORF">H735_14665</name>
</gene>
<keyword evidence="7" id="KW-0998">Cell outer membrane</keyword>
<name>A0A0C1W7R1_9VIBR</name>
<dbReference type="RefSeq" id="WP_020194734.1">
    <property type="nucleotide sequence ID" value="NZ_BAOH01000007.1"/>
</dbReference>
<proteinExistence type="inferred from homology"/>
<dbReference type="Pfam" id="PF03349">
    <property type="entry name" value="Toluene_X"/>
    <property type="match status" value="1"/>
</dbReference>
<dbReference type="SUPFAM" id="SSF56935">
    <property type="entry name" value="Porins"/>
    <property type="match status" value="1"/>
</dbReference>
<comment type="caution">
    <text evidence="9">The sequence shown here is derived from an EMBL/GenBank/DDBJ whole genome shotgun (WGS) entry which is preliminary data.</text>
</comment>
<evidence type="ECO:0000256" key="7">
    <source>
        <dbReference type="ARBA" id="ARBA00023237"/>
    </source>
</evidence>
<dbReference type="EMBL" id="JPRD01000023">
    <property type="protein sequence ID" value="KIF52382.1"/>
    <property type="molecule type" value="Genomic_DNA"/>
</dbReference>
<dbReference type="InterPro" id="IPR005017">
    <property type="entry name" value="OMPP1/FadL/TodX"/>
</dbReference>
<dbReference type="Proteomes" id="UP000031586">
    <property type="component" value="Unassembled WGS sequence"/>
</dbReference>
<protein>
    <submittedName>
        <fullName evidence="9">Long-chain fatty acid transporter</fullName>
    </submittedName>
</protein>
<evidence type="ECO:0000256" key="2">
    <source>
        <dbReference type="ARBA" id="ARBA00008163"/>
    </source>
</evidence>
<comment type="similarity">
    <text evidence="2">Belongs to the OmpP1/FadL family.</text>
</comment>
<dbReference type="GO" id="GO:0009279">
    <property type="term" value="C:cell outer membrane"/>
    <property type="evidence" value="ECO:0007669"/>
    <property type="project" value="UniProtKB-SubCell"/>
</dbReference>
<sequence length="373" mass="39936">MKNLTKIVAVGSLISCAAAQAGGLYLYETSTTDIGLASAGMAARAQDASVMAANPAGLSNVAGQSFSGHLISLYGDTTLDTFGGGDAGNIIGYVPLGSAFYSQQVNDKWTLGIGMYGNYGLGLEYDKLFSRIDIPNAITQAVTVQPSASYRINDQWSVGAALGIHYGILDMDVKVDGTTLAGGIEDTDTQVNGRVGVLYELNSGTRLGLSYSNETEFEFDDKDFSTSAVAPQQLVFSAYHELNDKLAVMGNLNWQDWSAYQTLMDVETQDTYQIALGTQYKVNSKVMWNAGFAFDSSMYTDQSNGDLTIPTGNAYRLGTGIDYKIDEASTVSVAFEATLIESSEVKGRAGNTIASFDDPALYFLSIGYSWKNQ</sequence>
<dbReference type="GO" id="GO:0015483">
    <property type="term" value="F:long-chain fatty acid transporting porin activity"/>
    <property type="evidence" value="ECO:0007669"/>
    <property type="project" value="TreeGrafter"/>
</dbReference>
<feature type="chain" id="PRO_5002154751" evidence="8">
    <location>
        <begin position="22"/>
        <end position="373"/>
    </location>
</feature>
<dbReference type="PATRIC" id="fig|1229493.5.peg.2076"/>
<keyword evidence="4" id="KW-0812">Transmembrane</keyword>
<accession>A0A0C1W7R1</accession>
<comment type="subcellular location">
    <subcellularLocation>
        <location evidence="1">Cell outer membrane</location>
        <topology evidence="1">Multi-pass membrane protein</topology>
    </subcellularLocation>
</comment>
<keyword evidence="6" id="KW-0472">Membrane</keyword>
<evidence type="ECO:0000313" key="9">
    <source>
        <dbReference type="EMBL" id="KIF52382.1"/>
    </source>
</evidence>
<feature type="signal peptide" evidence="8">
    <location>
        <begin position="1"/>
        <end position="21"/>
    </location>
</feature>
<evidence type="ECO:0000313" key="10">
    <source>
        <dbReference type="Proteomes" id="UP000031586"/>
    </source>
</evidence>
<evidence type="ECO:0000256" key="3">
    <source>
        <dbReference type="ARBA" id="ARBA00022452"/>
    </source>
</evidence>
<dbReference type="AlphaFoldDB" id="A0A0C1W7R1"/>
<organism evidence="9 10">
    <name type="scientific">Vibrio owensii CAIM 1854 = LMG 25443</name>
    <dbReference type="NCBI Taxonomy" id="1229493"/>
    <lineage>
        <taxon>Bacteria</taxon>
        <taxon>Pseudomonadati</taxon>
        <taxon>Pseudomonadota</taxon>
        <taxon>Gammaproteobacteria</taxon>
        <taxon>Vibrionales</taxon>
        <taxon>Vibrionaceae</taxon>
        <taxon>Vibrio</taxon>
    </lineage>
</organism>
<evidence type="ECO:0000256" key="6">
    <source>
        <dbReference type="ARBA" id="ARBA00023136"/>
    </source>
</evidence>
<keyword evidence="3" id="KW-1134">Transmembrane beta strand</keyword>